<dbReference type="RefSeq" id="YP_010670455.1">
    <property type="nucleotide sequence ID" value="NC_070964.1"/>
</dbReference>
<feature type="domain" description="YHYH" evidence="1">
    <location>
        <begin position="1359"/>
        <end position="1540"/>
    </location>
</feature>
<accession>A0A873WSB3</accession>
<dbReference type="InterPro" id="IPR023366">
    <property type="entry name" value="ATP_synth_asu-like_sf"/>
</dbReference>
<evidence type="ECO:0000313" key="3">
    <source>
        <dbReference type="Proteomes" id="UP000663144"/>
    </source>
</evidence>
<name>A0A873WSB3_9CAUD</name>
<dbReference type="Proteomes" id="UP000663144">
    <property type="component" value="Segment"/>
</dbReference>
<evidence type="ECO:0000313" key="2">
    <source>
        <dbReference type="EMBL" id="QPB07964.1"/>
    </source>
</evidence>
<dbReference type="PROSITE" id="PS00018">
    <property type="entry name" value="EF_HAND_1"/>
    <property type="match status" value="1"/>
</dbReference>
<dbReference type="InterPro" id="IPR013320">
    <property type="entry name" value="ConA-like_dom_sf"/>
</dbReference>
<keyword evidence="3" id="KW-1185">Reference proteome</keyword>
<dbReference type="GeneID" id="77946660"/>
<sequence>MQNQKSVSQNVLSQIPEFIRESAPLLEAFLSSYYRSQEKTGRPLDIINNFNNYLDVNTYDLSKLNGKSLLINNISASETNIQVESVDGFVEEDGTILVDNEVVYYERTTSSPAVSFSSGISLSEFYKKKVILFSPYQQFNGTKTRFSLTSNNEPVFPPDANHLMVKLYGQYQVPGVDFLLDEDEIVFTTAPRAFDALGEGDDTSEISFEYLKGFDTSQIQTLTLTPRADHRHFGLTFQGLAVRPSSPYLVIVYKGGELLTSNVDYSIYNDTLMLVDDPVGTTVNAFFINYNMLSVGSGATAYSVIDNLGRLEKIEVKTGGSAYTIDNAPTVNLSSNVGEFGSARALVNGVKSLTLLSGGTGYSSVNPPVAVFQAPTTIDGITPQATTAVNAEGAIESLTMINSGAGYDFTPRVQFVNPTGAAVERFATVGDDGTITGVQVTAGGQNYTTAPKIYIEGSPNTEIGIDAVLEGVLNAAGELVGVNIVNAGTQYSVENPPRVAVIQPTGAQILDVEVDSFGRVINIDLLFGGSGYDDIPSVYIVDDRKDNIGNSIGGSGATAVATVFNGQIIDINITNFGTGYSSENPPKVFISEPVGGKASAIVGEGEITGFKVVSPGKGYQKSEFIDCSRGVSGITAYTEDNTAVFSTEEQSVATDHTSGVSVSSLDSVFLQTLLRRISDQYLPGLPDIDFNSINVANVLSTAKDFYASKGTQFAVKYLFNLLYSAAVEISYPKDQLIKPSAASWSVDTVLRARLVSGDPRDLSNGLLQQVESDIDTNVKAAEALIENYIAIQTPRFDVYELTLSEESIIGEFTIPYKTKLAEPLGSNDIIITVDSTIGWPERNGEVIVGNELIRYKEKSLTQFIECTRGINLGGVGGEWDPATVCESNFFVYVNKDTTDEVVLSVLGIVEANKTVLTDDGRYYLPGDKLTIAKLGSTEDTRLLDSWLYNVKKLLQVSTVNFGGDANRTATIETEDPHGLLVGDQVTVYGANPIVYNGSFLVTSIPTRRTFTYELPAPANIVPQGNILISIDLNKGKSDTASINASISRFASNVQNAFFNTDYVYVATSGIPNYKIGPFVGTALLPGNQRKLNRYPKVPATISLKEETKAGPIGSFVNGVSIWNYKSPNKLSYGPLTSIDIINGGSGYDAVVPPTLDISGGGGTGAQARAVVNGSIVDIEVTAGGTGYKTSPLVSISGGGGDGATATAIITNGVVSRILVKTSGTGFTSNPTVNIVGGGGVGATAKAVVRGAISNVVITDDGEDYTSSPIITLSSGSGAAAEAYVSNGRISNIAIIASGAGYTTAPEVEIIGDGFGAIAKATISTEGVDSGRVTGITIVNRGIGYGTNNTVIRLKSVGEGASFSANIFQWTYNLQESTNFDYAKGSIFEGFNKQFGGEYAHISNPTQLRYVLGDNLEFMDGNLMEKVDGLQHSPIIGWAFDGNPIYGPYGLTDPTNINSEVGQIRSGYSLKTNLVYDEVTNPNPVRTQGPLLSDYPAGDFIEDYEFTFQSESIYLDQYNGRFTKTPEYPDGTYAYFVTIDAAGAASFPYIIGPNFYSVPDKWNLDQFAVQSNIPTGIVRYRDPFENVDVDIERAANEQTNAITLEDGNFLLFEVEDENKDGVISQDEIDDPNIMFEENKLQIFDYFPKIDVASRVDIEVATTTKFEEAKVSGFLIENPGINYQVGDVLVFDDTDTAGYGASGQVSRIEGNEVTSYTYEYSAATNSYKGVITTTGAHNLEVGDTVYVDTTPQMEPTSKTIDMITISGLEQVHVDRTGIGYNDDVPPVIEIETTQGSGAVVSTTPTTTGVIDKIDILNSGSGYSSENPPRIRISPPQVQARSNYYGTLVVNGESITITKILSESKNVYAVGKSVDSSGDTHAVVMKFNSEGFLIWSKSLSQTVPSLQTKSVEFVSLIKILGNIYVLGNTNPNESLTAAFNPDIILAKWEENSTGTDATFQWQRGFAGISGVSRQDYGTDLAAFGEGVVISGYTSTNSSHTFDAMIMYVDKDGQTITRRKITSLSDQDQFFQVKIGSDNGVYLIGKSLTNVLVAKAEFIGNKFIVNWSKTISFPGLDLEDISAVIDEYDEMYIVGTYHETSGNVRNKIAVLKIDSSAAVKFYKSYTFPDTTSVKSIPINYDQFDVLNVGVSAMTSAGDKISYFTKLKYDGTVIQVNKLMSDSDEEGIENTAVFSDVSGDPVVAAQVHPNRTQFLFNAESAYTDAVGRAADLTTSGTVNLEVDAKFGSGSYEITQDAKISATGLTLDRTEFTVEQWIKMGTAPTTGEPVLLHAFDASTGVKIMLRADSTDTGNYGKLRLSNNSGSITDDTTAQTFITDLTAGWVHIALTKTVSAGVNTYKVFWNGTEAATIDEIADNMNPTTMEWGSTTTANSHPMQVDDIRYSDYLVYSDTFTAPTVAQVIYDFELGGSLLVKFDKNADAARIGDIALSNSNITLNRTLSTATVANLSPTTGTYALAGDGFQVLDFSDLPTLLTQNSQAPTFTSNTWSTRTATIPSPGGRKPIFNAKAFDKFFFKVFATSKVDNVYEFTLNQSFNFNVGSTLTQQNDAGGTVASAKVMRIGADNKIYLSSIVGTWANDDHKIFSSDLVVNDIEDYLFANVDNTTPGTFVLTIPNTVDAVFKPYSEDDYLVRIDEIIAGSEFSRGSVYALGSSYFSFNSDYTELTISGLASVTQISVTANLEKILQPTAQALTNQLYVSTATSHYLNAGDIISIDNSVNYAQAEGTYAIETILNQREFLYNADSTPGAAIASGTTFTTYVKHPIFKFITGQQYTFDLSNASNFGHYLSFYEDNLNRIEYTFKNIVRRGTPGVNEPGNSPYISFKVTDDVENISYYADPSRLTENKPVGENSYIDVVQSPYIGEFVISDLAGATITSGANVFKFPIEFDPEKAAIASSTDYTTSSPKAVGPIAQARLVSGGGFYEKLPIINTIQSSRKIERVEIVSPGTEYAAGEYFSVPILGDGTGGKVSIRVDGTTDPAGQIVEVTVTDPGKGYTTASIDVDAIDGILGPTLAGSGAELRVVIPPFGTGASIFVTGDRIGKIKNLKNNNFGFDYTPDYTLRPEITFPVNLQLTSTSVLSGIQVIDPGTGYTSPPEVVITGGGGSGAEAEAILRNGRINGITIKNPGSGYTTEPLIELKSSFTYVVNLDLGLFQFSFPHGIQNGAEVTFETEDLGEGQEFPLTSFGFLVAGQTYFAVAGEGAGLEDDQLRIALTAADAETGSFINFVNGGQGRQIILTASFGGAAEATLETARFLSGETVFQGETIETATAVGYVSTNSGWQIGPRLLKLINYTGTFEKGERINGLISKASGTIGEISIAKGVLEVDSITNTSGKFIDDIGKPSEIVQKVQDSYLYQLFSYNIKSPISIDQWKQTVIDNIHPAGFKIFGEIGIVGGGKGITNKTDFELTKSVNLVESSVVSNIDNFALVEPVYSEFDNTQVLFRNKRLTSSEEILTSVVHKIDNIANLFDGERTVFPLTIDGTPVIAQASQFMIVINGIAQAAGTAFEVQSGSIIFQEPPSAPTKVSYANLELEFLTTTTIGVTNTSGIFPLLGNTIRGLVSGAAATVISSTTSEIVVFNVVGTFSDGESLIVSATGFSGNVTTTTVNSNANVYQFREKITNLRNKTAVVEEINLDTANQLTTNQIVISKTSGTYESPAGLLDMDIDDFIISAQTGIIARITGITPYRDTNTYIVVDTTDNYPETQGSFQQGETFTAPSGAQGTILFWYPDDRRIIAQTTTPEIPFTSLDVITGQTSNAVFRILTSTTIEPTSSVTISDPSEFFGLLFNRIVSPTNPNAVIDDISKSSIEVSALDDATDEVNGNFLEAEEVENIIIDYENATAALTIGDLIQNYKIVYRNESAAFTSGETLEVRKMSYHTLAGGNFGFNDTITGGSSSATATILGINYGLQTLYLGATTGTFTADETISNGNGVSAVVSTQLTVPLVVKDIDAATKTISTDQFFTDAQHRFRDAANLIQQNSAYIVDEAHGRMKARYPDLVIPGDEDGSGAGSERCKLDLSLILAAVIKDLRDGGDYNSVKAGEFYISSTGGLRFINLQVLQSVYAHKEISQLCQDAISGDLSESPLYTTRFPIPPINITDDPGGCANVKSAIDALWTKINDIIAPTGDVYRDAGDLIWFNRSFIADEAVAYIEDEFTFELNGITFRGFEYPNGDTTVCRRDIYEYIIPSIIGDLVAGGDENIITSMKYYVNTADDGSIEHVKDELLPTIVAWEKVSELCQLAINNWELDGGGTYTSTYNTQAQFTDTSITVDDGTYGGDCRILKGTIDTLFTKAIQVLLPERDLATEDVNLLADHQNMTTWTTTGVIAMETANRPLPTGFTGSGGYGIRATATTSTFTQNAAKVALTPPAASLPTAEPGQSFTFSFYTQQASSGIMGFYWDGDGVKPNDANDSFFFYVGSGTIPNGPYFDVPVIVEDAGNSWQKVTSTVYADASGQVILPTIAPFNLGNPDVVATTNNQLIYVFGPTLYANSADSSSRYYDAANLIESNKTLIAEVAVDRMLTQFPTFTVPTGNQACIDDIKDILDQVCFDLRNGGNHKTYDAAAIYIYDSFLSGEETESRYAFEQARDMAIQAMRNEAITITGSSETQVTDGTITADPAGAPLCANVASAITTLFAILDTAISTGSLSGITRTLDSDKNRAYREAAKLVLFNKEYIKNEALQLTLNNFQGFSVPGGNTKCLRDIGYIVDAVVYDLLTYGNSAMYDAAQSYIDGVSGTISSLDGELVESIYAYNRVNELMQEAIAQNLASPAAASGGYAYEEAGITLAADSELLTELQAFIDNEMDLLIGTLNNPVYIDNYLPSNAISVPSITYVQREVYTPIQGGLSAGDYIFGATSTETGEIASITSNRAYVKHLLKRFTVTFTNPLQTFSVGSELIVPSTTNTCTVFSVDYQENVSYIDVVMTNGTIGATNTLRDDNTTFEATVTAVADRMQVIDLIGSFTNDDYARSARSSSEFDIIGFENNRAPITSNAGGKLTLETEFIQGSLDVSKVVYSSISDIYIDTFQSYEGVQVGIGDTIKTSKIYKVRISYPFASQDTFAKGGTLVNVLGGIIQGKSAVIIDQVEENGDQIIYYQNLSGANFAVGEYVAYYETVGTDPEGYGEVLQVYETDSLAFGTVERVQQIGQNYRVYLSGVLGTFNKYAQIIGIGYRSSVVDVKEIKGRITRSFRGFDGTQTSFKLTINNGTPYLPDPDGYLLTFINGVLQPAGDSFSAFSDTISFTEAPELGSSFHAVYMGKLRQLDNIAFDFDSLSSSFNLKLNDVFYSLTITEGSQSTTIRPENNIIVSLNGVIQEPGVAFEIVGSRINFAEVPRAGSTFVAYSYIGSDADVVAATVVPPIESGDKLEIEGEDEERTVALVESSNSLVTFDYLGSIFGRNASALSRLKTGRLSDVQLTSGGDGYTSRPTVSINSATGFDSTIKALVGVARIDVVNRGSGYVYPSILVDTDVPEIEGGASFDSAVGTFDNTEATFDGV</sequence>
<dbReference type="EMBL" id="MW117965">
    <property type="protein sequence ID" value="QPB07964.1"/>
    <property type="molecule type" value="Genomic_DNA"/>
</dbReference>
<dbReference type="SUPFAM" id="SSF49899">
    <property type="entry name" value="Concanavalin A-like lectins/glucanases"/>
    <property type="match status" value="1"/>
</dbReference>
<dbReference type="InterPro" id="IPR025924">
    <property type="entry name" value="YHYH_dom"/>
</dbReference>
<dbReference type="Pfam" id="PF14240">
    <property type="entry name" value="YHYH"/>
    <property type="match status" value="1"/>
</dbReference>
<organism evidence="2 3">
    <name type="scientific">Synechococcus phage S-H38</name>
    <dbReference type="NCBI Taxonomy" id="2783673"/>
    <lineage>
        <taxon>Viruses</taxon>
        <taxon>Duplodnaviria</taxon>
        <taxon>Heunggongvirae</taxon>
        <taxon>Uroviricota</taxon>
        <taxon>Caudoviricetes</taxon>
        <taxon>Pantevenvirales</taxon>
        <taxon>Kyanoviridae</taxon>
        <taxon>Yellowseavirus</taxon>
        <taxon>Yellowseavirus thirtyeight</taxon>
    </lineage>
</organism>
<proteinExistence type="predicted"/>
<reference evidence="2" key="1">
    <citation type="submission" date="2020-10" db="EMBL/GenBank/DDBJ databases">
        <title>The Isolation and Genome Sequence of a Novel Cyanophage S-H38 from the Yellow Sea, China.</title>
        <authorList>
            <person name="Jiang T."/>
        </authorList>
    </citation>
    <scope>NUCLEOTIDE SEQUENCE</scope>
</reference>
<protein>
    <submittedName>
        <fullName evidence="2">Baseplate wedge initiator</fullName>
    </submittedName>
</protein>
<dbReference type="Gene3D" id="2.40.30.20">
    <property type="match status" value="1"/>
</dbReference>
<dbReference type="InterPro" id="IPR018247">
    <property type="entry name" value="EF_Hand_1_Ca_BS"/>
</dbReference>
<dbReference type="KEGG" id="vg:77946660"/>
<evidence type="ECO:0000259" key="1">
    <source>
        <dbReference type="Pfam" id="PF14240"/>
    </source>
</evidence>